<keyword evidence="3" id="KW-1185">Reference proteome</keyword>
<feature type="region of interest" description="Disordered" evidence="1">
    <location>
        <begin position="1542"/>
        <end position="1597"/>
    </location>
</feature>
<feature type="compositionally biased region" description="Polar residues" evidence="1">
    <location>
        <begin position="1764"/>
        <end position="1782"/>
    </location>
</feature>
<feature type="compositionally biased region" description="Basic and acidic residues" evidence="1">
    <location>
        <begin position="594"/>
        <end position="614"/>
    </location>
</feature>
<name>A0A9N8ZQ78_9GLOM</name>
<feature type="compositionally biased region" description="Polar residues" evidence="1">
    <location>
        <begin position="583"/>
        <end position="593"/>
    </location>
</feature>
<organism evidence="2 3">
    <name type="scientific">Ambispora leptoticha</name>
    <dbReference type="NCBI Taxonomy" id="144679"/>
    <lineage>
        <taxon>Eukaryota</taxon>
        <taxon>Fungi</taxon>
        <taxon>Fungi incertae sedis</taxon>
        <taxon>Mucoromycota</taxon>
        <taxon>Glomeromycotina</taxon>
        <taxon>Glomeromycetes</taxon>
        <taxon>Archaeosporales</taxon>
        <taxon>Ambisporaceae</taxon>
        <taxon>Ambispora</taxon>
    </lineage>
</organism>
<proteinExistence type="predicted"/>
<feature type="region of interest" description="Disordered" evidence="1">
    <location>
        <begin position="581"/>
        <end position="614"/>
    </location>
</feature>
<feature type="region of interest" description="Disordered" evidence="1">
    <location>
        <begin position="1764"/>
        <end position="1798"/>
    </location>
</feature>
<feature type="compositionally biased region" description="Low complexity" evidence="1">
    <location>
        <begin position="697"/>
        <end position="716"/>
    </location>
</feature>
<feature type="compositionally biased region" description="Polar residues" evidence="1">
    <location>
        <begin position="1485"/>
        <end position="1508"/>
    </location>
</feature>
<feature type="compositionally biased region" description="Low complexity" evidence="1">
    <location>
        <begin position="1884"/>
        <end position="1896"/>
    </location>
</feature>
<feature type="compositionally biased region" description="Low complexity" evidence="1">
    <location>
        <begin position="966"/>
        <end position="991"/>
    </location>
</feature>
<reference evidence="2" key="1">
    <citation type="submission" date="2021-06" db="EMBL/GenBank/DDBJ databases">
        <authorList>
            <person name="Kallberg Y."/>
            <person name="Tangrot J."/>
            <person name="Rosling A."/>
        </authorList>
    </citation>
    <scope>NUCLEOTIDE SEQUENCE</scope>
    <source>
        <strain evidence="2">FL130A</strain>
    </source>
</reference>
<feature type="compositionally biased region" description="Polar residues" evidence="1">
    <location>
        <begin position="1819"/>
        <end position="1852"/>
    </location>
</feature>
<feature type="region of interest" description="Disordered" evidence="1">
    <location>
        <begin position="1477"/>
        <end position="1509"/>
    </location>
</feature>
<accession>A0A9N8ZQ78</accession>
<feature type="region of interest" description="Disordered" evidence="1">
    <location>
        <begin position="1325"/>
        <end position="1376"/>
    </location>
</feature>
<feature type="compositionally biased region" description="Low complexity" evidence="1">
    <location>
        <begin position="1570"/>
        <end position="1597"/>
    </location>
</feature>
<evidence type="ECO:0000313" key="3">
    <source>
        <dbReference type="Proteomes" id="UP000789508"/>
    </source>
</evidence>
<dbReference type="OrthoDB" id="2428204at2759"/>
<feature type="region of interest" description="Disordered" evidence="1">
    <location>
        <begin position="963"/>
        <end position="992"/>
    </location>
</feature>
<feature type="compositionally biased region" description="Low complexity" evidence="1">
    <location>
        <begin position="476"/>
        <end position="488"/>
    </location>
</feature>
<feature type="compositionally biased region" description="Polar residues" evidence="1">
    <location>
        <begin position="2030"/>
        <end position="2041"/>
    </location>
</feature>
<feature type="region of interest" description="Disordered" evidence="1">
    <location>
        <begin position="661"/>
        <end position="716"/>
    </location>
</feature>
<evidence type="ECO:0000313" key="2">
    <source>
        <dbReference type="EMBL" id="CAG8503544.1"/>
    </source>
</evidence>
<dbReference type="PANTHER" id="PTHR36721">
    <property type="entry name" value="PROLINE-RICH FAMILY PROTEIN"/>
    <property type="match status" value="1"/>
</dbReference>
<feature type="compositionally biased region" description="Low complexity" evidence="1">
    <location>
        <begin position="201"/>
        <end position="214"/>
    </location>
</feature>
<protein>
    <submittedName>
        <fullName evidence="2">4916_t:CDS:1</fullName>
    </submittedName>
</protein>
<sequence>MKLWTLRLEGRDRPVHVEYTQGTSVQAVLERACRTLGIYDSWNYALYSLLFKSWLCESHLLSSYPAEDTLIVRKKTPQYLELTYNEENPKKRSMPTTSLSPNIQPTKRRGIFSQKTCLKTRYQQETIYLSAILFTSDSKILITSGSRMFPTVEVIRDQRIFGNFETDCEEFSLALRTSLDWTTSTDFDKDDNASDTDSIHSAHSNDGGSNSSNHNNEEYVASEQDSMWARAFGQAVVKLKSELSLDTLGTLYEHVVPMSSSKSKFIVTMQHIPQQFKDDIAPDLIKSGILKWKNFDEASSIYSKEGQPVWTNYIEKWCSRQSKLSPGLYLGVLYTESTLQGIRVLVPKDRKQFIPLEKIRDDANITPEEASWVKSLTCLSPDCFMDLVGAAADDHHSSSHTSSSSTTFGRFQTSFMDSYHKLQLDTNLTWDSHDIYCEQTVDIYLDLQNNQMFTMMGELDDNIEGHNMNTSAFTENTPSSSMNTNNNTHYHQLHSSSSLSRSEKISRKEKRRSLPFMNKSEKRKTAPAILAHAIIPSFSDAPPLPGVHLISLDNDHQNQDHQKERQQQIKNVDIEIQGDIIKNGNQNEIQESCSPKDHTEEEQNKDNEENVKENDAITVDIISITPAAVTQENIKAINESSGQDGSTTSNSNEDEVVTALEEGSAGEMEVGTLELAEPRSKDEEEEEINSAIKTSDSTGGATSIAGETTSTTITSTANGSFNTAANSMKPFIRVILIVKPMRQPHQIREPYRSGLCILYPFHLFDALQHATFNACLYASSRRAMQILQASKVYFTQDLVRYLQSLDNFCEVAEQNVEDYFFEPDDFQNVPEEVRKIQQALEIIKGEINGLKVQWNAVSWSMTVIEWDRQRTMQSYSFGMRPNVYSSTGSGRHGTGSGNGSRAASVYNMKTDESTESDGVSMSATIRPSDTAAQVEYLRDMMLHAPDRAWHQIRAIEAPIPIINADGTSSRPGNNGRSSSSSSSSNNTTRPRLPIGPLLTQFFATSRVLSLNPTTPIINRLSNSSSIEDSSEYSPIPRRQRSSSVSSISSVTSTKSMKSNTPIRKKSAGHRLMRTLGFGNSINSHGSNEQPLPEPPVPQIYSTSSGGISNVNIKDKKATKRNNSKIKKNTIEDNYIFADDGNDNASINNTNITNIDEKISPQQQLPVNQENVVIISTLEPPIATPPPLTPLTPTFIINTKEEQAAEEIKLENSNVNNNGGEELRTNITLLSSSENDSANNNNLIVTSLNNNNHHHHQEQPLIPITIIAAQHARISMISNSDSFSSEGSNRMSTFSNDTVATTDTSISTTSFDDQDVSLMSNINVEKQQEQKSEKSDHNNHEQDKEQVDFIGVSESESMETKNYESEESNVVIEEEDENDEILSSLELTKEKPRLLVTADLLVASSEEEILSVEDEFDSKSAITTTTDVAVLDQKHHPIIAEEKLMIEDSSTEPIVDEENVKGQQELLTENVVPTEKPIESTKTDQETVNESETSLGISELTSSSENNNIDEVRNHEQFSANIEGDYLLAELIATEYDDLKTTTKDLPLLPKDPDTDNDDDDSEKQLPPIPTEDSTSTNSTTTCSTTSTPEPTLQLPSSLTISDTIIIDPSSSDGPEILTSPIFEDPKLQTFTEELAGVTLAEELLRVTLAEELSRANAAANINNASLVIEKRIPSLSNDKPATSTSSTNITISSTNTITRPSSTLISEEKTTSNSKPMALFSETSSSSGRPYVNVNEEVKKLASVIAEVKQSATLIAAQVKPVQQQCAPSLPTSKSLSMQQQREQQRDRIKQTPNLIAGQNMKLRPLTLLEELEKDSYLSSSTRNSSAHKNNSNISHTKLPSPPISTENSPASTPEPLSRNNNSSSDIPPLPDSPVTTAMTAEFSPPSSRSSTPTTSKTKHHSPRNSQSLKAPSLPPPTSKWHSRSTSSGTQQQSGEKRWPLQKRPSKIVLPSQLTPPTLPIPLSKSAPTTPSSRISSRNHIPPPLPLPPLPARLSPPPLPLPPTSPNSGGGSKIPLPSSSSNSNSRKNSQTPKSPLNSPPATTIPGPFSSTQTKPATPAKINLGSTSTTTTTRNPPPLPLPPASSRITPSPYVLSQQTPRVNPPPLPLPPASPFFVKLKKSAAAASSSTGTNVDETTRPTTPRTLSLRKSEQMISEISENVQEQQRSLFRYTRARAKSLAEGLSKRQVPSFDINSLLPNKIIDSVNSENHEIRRRGSAASDRGWRRPSVAEANSGIPVFSAFAKNNGPSSLLTNDIIDNNTTTNNNNHNHNIVENST</sequence>
<feature type="compositionally biased region" description="Low complexity" evidence="1">
    <location>
        <begin position="1021"/>
        <end position="1058"/>
    </location>
</feature>
<dbReference type="PANTHER" id="PTHR36721:SF1">
    <property type="entry name" value="OS04G0446401 PROTEIN"/>
    <property type="match status" value="1"/>
</dbReference>
<feature type="region of interest" description="Disordered" evidence="1">
    <location>
        <begin position="1015"/>
        <end position="1069"/>
    </location>
</feature>
<dbReference type="EMBL" id="CAJVPS010000689">
    <property type="protein sequence ID" value="CAG8503544.1"/>
    <property type="molecule type" value="Genomic_DNA"/>
</dbReference>
<feature type="compositionally biased region" description="Basic and acidic residues" evidence="1">
    <location>
        <begin position="1325"/>
        <end position="1346"/>
    </location>
</feature>
<feature type="region of interest" description="Disordered" evidence="1">
    <location>
        <begin position="466"/>
        <end position="520"/>
    </location>
</feature>
<feature type="region of interest" description="Disordered" evidence="1">
    <location>
        <begin position="2124"/>
        <end position="2146"/>
    </location>
</feature>
<feature type="compositionally biased region" description="Pro residues" evidence="1">
    <location>
        <begin position="1981"/>
        <end position="2005"/>
    </location>
</feature>
<evidence type="ECO:0000256" key="1">
    <source>
        <dbReference type="SAM" id="MobiDB-lite"/>
    </source>
</evidence>
<comment type="caution">
    <text evidence="2">The sequence shown here is derived from an EMBL/GenBank/DDBJ whole genome shotgun (WGS) entry which is preliminary data.</text>
</comment>
<feature type="compositionally biased region" description="Low complexity" evidence="1">
    <location>
        <begin position="2013"/>
        <end position="2029"/>
    </location>
</feature>
<feature type="compositionally biased region" description="Basic and acidic residues" evidence="1">
    <location>
        <begin position="186"/>
        <end position="200"/>
    </location>
</feature>
<feature type="compositionally biased region" description="Polar residues" evidence="1">
    <location>
        <begin position="1966"/>
        <end position="1979"/>
    </location>
</feature>
<feature type="compositionally biased region" description="Low complexity" evidence="1">
    <location>
        <begin position="1925"/>
        <end position="1934"/>
    </location>
</feature>
<feature type="region of interest" description="Disordered" evidence="1">
    <location>
        <begin position="1819"/>
        <end position="2108"/>
    </location>
</feature>
<feature type="region of interest" description="Disordered" evidence="1">
    <location>
        <begin position="186"/>
        <end position="220"/>
    </location>
</feature>
<gene>
    <name evidence="2" type="ORF">ALEPTO_LOCUS3608</name>
</gene>
<dbReference type="Proteomes" id="UP000789508">
    <property type="component" value="Unassembled WGS sequence"/>
</dbReference>